<reference evidence="1 2" key="1">
    <citation type="journal article" date="2019" name="Commun. Biol.">
        <title>The bagworm genome reveals a unique fibroin gene that provides high tensile strength.</title>
        <authorList>
            <person name="Kono N."/>
            <person name="Nakamura H."/>
            <person name="Ohtoshi R."/>
            <person name="Tomita M."/>
            <person name="Numata K."/>
            <person name="Arakawa K."/>
        </authorList>
    </citation>
    <scope>NUCLEOTIDE SEQUENCE [LARGE SCALE GENOMIC DNA]</scope>
</reference>
<comment type="caution">
    <text evidence="1">The sequence shown here is derived from an EMBL/GenBank/DDBJ whole genome shotgun (WGS) entry which is preliminary data.</text>
</comment>
<protein>
    <submittedName>
        <fullName evidence="1">Uncharacterized protein</fullName>
    </submittedName>
</protein>
<dbReference type="EMBL" id="BGZK01001103">
    <property type="protein sequence ID" value="GBP71273.1"/>
    <property type="molecule type" value="Genomic_DNA"/>
</dbReference>
<dbReference type="AlphaFoldDB" id="A0A4C1Y7F1"/>
<evidence type="ECO:0000313" key="1">
    <source>
        <dbReference type="EMBL" id="GBP71273.1"/>
    </source>
</evidence>
<accession>A0A4C1Y7F1</accession>
<evidence type="ECO:0000313" key="2">
    <source>
        <dbReference type="Proteomes" id="UP000299102"/>
    </source>
</evidence>
<keyword evidence="2" id="KW-1185">Reference proteome</keyword>
<dbReference type="Proteomes" id="UP000299102">
    <property type="component" value="Unassembled WGS sequence"/>
</dbReference>
<organism evidence="1 2">
    <name type="scientific">Eumeta variegata</name>
    <name type="common">Bagworm moth</name>
    <name type="synonym">Eumeta japonica</name>
    <dbReference type="NCBI Taxonomy" id="151549"/>
    <lineage>
        <taxon>Eukaryota</taxon>
        <taxon>Metazoa</taxon>
        <taxon>Ecdysozoa</taxon>
        <taxon>Arthropoda</taxon>
        <taxon>Hexapoda</taxon>
        <taxon>Insecta</taxon>
        <taxon>Pterygota</taxon>
        <taxon>Neoptera</taxon>
        <taxon>Endopterygota</taxon>
        <taxon>Lepidoptera</taxon>
        <taxon>Glossata</taxon>
        <taxon>Ditrysia</taxon>
        <taxon>Tineoidea</taxon>
        <taxon>Psychidae</taxon>
        <taxon>Oiketicinae</taxon>
        <taxon>Eumeta</taxon>
    </lineage>
</organism>
<name>A0A4C1Y7F1_EUMVA</name>
<gene>
    <name evidence="1" type="ORF">EVAR_60838_1</name>
</gene>
<sequence length="136" mass="14515">MTRGAGAGAGPAGAGGGRVTCFALRSRGRVRRPLYEPVQRINLNTPGAGYGGLYQIRISEVAPPLAANSDKAGVELLPRTISTAGTSRYGAGAANKNYRFPCELCDVQQAGARRIRRGFKLFHEMWSGDKDSQVFT</sequence>
<proteinExistence type="predicted"/>